<dbReference type="InterPro" id="IPR050187">
    <property type="entry name" value="Lipid_Phosphate_FormReg"/>
</dbReference>
<dbReference type="GO" id="GO:0001727">
    <property type="term" value="F:lipid kinase activity"/>
    <property type="evidence" value="ECO:0007669"/>
    <property type="project" value="TreeGrafter"/>
</dbReference>
<dbReference type="PANTHER" id="PTHR12358:SF108">
    <property type="entry name" value="DAGKC DOMAIN-CONTAINING PROTEIN"/>
    <property type="match status" value="1"/>
</dbReference>
<dbReference type="GO" id="GO:0046512">
    <property type="term" value="P:sphingosine biosynthetic process"/>
    <property type="evidence" value="ECO:0007669"/>
    <property type="project" value="TreeGrafter"/>
</dbReference>
<protein>
    <submittedName>
        <fullName evidence="2">Uncharacterized protein</fullName>
    </submittedName>
</protein>
<dbReference type="Proteomes" id="UP000053831">
    <property type="component" value="Unassembled WGS sequence"/>
</dbReference>
<dbReference type="OrthoDB" id="3853857at2759"/>
<evidence type="ECO:0000313" key="3">
    <source>
        <dbReference type="Proteomes" id="UP000053831"/>
    </source>
</evidence>
<keyword evidence="3" id="KW-1185">Reference proteome</keyword>
<dbReference type="GO" id="GO:0016020">
    <property type="term" value="C:membrane"/>
    <property type="evidence" value="ECO:0007669"/>
    <property type="project" value="TreeGrafter"/>
</dbReference>
<dbReference type="InterPro" id="IPR016064">
    <property type="entry name" value="NAD/diacylglycerol_kinase_sf"/>
</dbReference>
<dbReference type="Gene3D" id="2.60.200.40">
    <property type="match status" value="1"/>
</dbReference>
<name>A0A0M8N0X0_ESCWE</name>
<comment type="caution">
    <text evidence="2">The sequence shown here is derived from an EMBL/GenBank/DDBJ whole genome shotgun (WGS) entry which is preliminary data.</text>
</comment>
<proteinExistence type="predicted"/>
<accession>A0A0M8N0X0</accession>
<gene>
    <name evidence="2" type="ORF">ESCO_002953</name>
</gene>
<dbReference type="SUPFAM" id="SSF111331">
    <property type="entry name" value="NAD kinase/diacylglycerol kinase-like"/>
    <property type="match status" value="1"/>
</dbReference>
<dbReference type="GO" id="GO:0005737">
    <property type="term" value="C:cytoplasm"/>
    <property type="evidence" value="ECO:0007669"/>
    <property type="project" value="TreeGrafter"/>
</dbReference>
<reference evidence="2 3" key="1">
    <citation type="submission" date="2015-07" db="EMBL/GenBank/DDBJ databases">
        <title>The genome of the fungus Escovopsis weberi, a specialized disease agent of ant agriculture.</title>
        <authorList>
            <person name="de Man T.J."/>
            <person name="Stajich J.E."/>
            <person name="Kubicek C.P."/>
            <person name="Chenthamara K."/>
            <person name="Atanasova L."/>
            <person name="Druzhinina I.S."/>
            <person name="Birnbaum S."/>
            <person name="Barribeau S.M."/>
            <person name="Teiling C."/>
            <person name="Suen G."/>
            <person name="Currie C."/>
            <person name="Gerardo N.M."/>
        </authorList>
    </citation>
    <scope>NUCLEOTIDE SEQUENCE [LARGE SCALE GENOMIC DNA]</scope>
</reference>
<dbReference type="AlphaFoldDB" id="A0A0M8N0X0"/>
<feature type="compositionally biased region" description="Low complexity" evidence="1">
    <location>
        <begin position="228"/>
        <end position="239"/>
    </location>
</feature>
<evidence type="ECO:0000313" key="2">
    <source>
        <dbReference type="EMBL" id="KOS18284.1"/>
    </source>
</evidence>
<dbReference type="PANTHER" id="PTHR12358">
    <property type="entry name" value="SPHINGOSINE KINASE"/>
    <property type="match status" value="1"/>
</dbReference>
<feature type="region of interest" description="Disordered" evidence="1">
    <location>
        <begin position="227"/>
        <end position="246"/>
    </location>
</feature>
<dbReference type="EMBL" id="LGSR01000022">
    <property type="protein sequence ID" value="KOS18284.1"/>
    <property type="molecule type" value="Genomic_DNA"/>
</dbReference>
<sequence>MDSLDPPFRFQRLVNVKNISLNDDGSTISWESAECHAITQARITELVFILDLSARPGKRGYIVIILLEQGDDALKTFDLLSLRADEVPQALHGHCITSLPEHLIATPSNHVDVIISTKSGVGLSLNFWSSVLQPLWALVEQHLGPLSPQPSSTSTPAFSAPLPVWDRHAHAPSAAGPSPSPSPLALGLVTLFTGAGAQLPVFRASFSPGSLLVHQPAPPARPVPVPVPAGTSGSSSSSSHVEAGIGAPEKDGDALAADGLLPVEHLYGAVVASYGFHASIVYESDTPAYRAHGDKRFNMVAQDLLRESHAYLAAVRARRPREAEEQQQQGQQGQLDGLAVASRDPLRHGYVLVTPLSNLERAFAISPASRPLDGKLRLVHFGDIGGARTMDVMMAAYDAGRHVGMRWNDGEAVLYQEVDEVEVETLEEDARWRKVCIDGTIVELPRGGRFSVRKDDRRIFDVLVRPEVLPAAAAAHP</sequence>
<evidence type="ECO:0000256" key="1">
    <source>
        <dbReference type="SAM" id="MobiDB-lite"/>
    </source>
</evidence>
<organism evidence="2 3">
    <name type="scientific">Escovopsis weberi</name>
    <dbReference type="NCBI Taxonomy" id="150374"/>
    <lineage>
        <taxon>Eukaryota</taxon>
        <taxon>Fungi</taxon>
        <taxon>Dikarya</taxon>
        <taxon>Ascomycota</taxon>
        <taxon>Pezizomycotina</taxon>
        <taxon>Sordariomycetes</taxon>
        <taxon>Hypocreomycetidae</taxon>
        <taxon>Hypocreales</taxon>
        <taxon>Hypocreaceae</taxon>
        <taxon>Escovopsis</taxon>
    </lineage>
</organism>